<dbReference type="NCBIfam" id="TIGR02491">
    <property type="entry name" value="NrdG"/>
    <property type="match status" value="1"/>
</dbReference>
<comment type="similarity">
    <text evidence="3 12">Belongs to the organic radical-activating enzymes family.</text>
</comment>
<evidence type="ECO:0000256" key="6">
    <source>
        <dbReference type="ARBA" id="ARBA00022691"/>
    </source>
</evidence>
<comment type="catalytic activity">
    <reaction evidence="11">
        <text>glycyl-[protein] + reduced [flavodoxin] + S-adenosyl-L-methionine = glycin-2-yl radical-[protein] + semiquinone [flavodoxin] + 5'-deoxyadenosine + L-methionine + H(+)</text>
        <dbReference type="Rhea" id="RHEA:61976"/>
        <dbReference type="Rhea" id="RHEA-COMP:10622"/>
        <dbReference type="Rhea" id="RHEA-COMP:14480"/>
        <dbReference type="Rhea" id="RHEA-COMP:15993"/>
        <dbReference type="Rhea" id="RHEA-COMP:15994"/>
        <dbReference type="ChEBI" id="CHEBI:15378"/>
        <dbReference type="ChEBI" id="CHEBI:17319"/>
        <dbReference type="ChEBI" id="CHEBI:29947"/>
        <dbReference type="ChEBI" id="CHEBI:32722"/>
        <dbReference type="ChEBI" id="CHEBI:57618"/>
        <dbReference type="ChEBI" id="CHEBI:57844"/>
        <dbReference type="ChEBI" id="CHEBI:59789"/>
        <dbReference type="ChEBI" id="CHEBI:140311"/>
    </reaction>
</comment>
<dbReference type="InterPro" id="IPR012837">
    <property type="entry name" value="NrdG"/>
</dbReference>
<dbReference type="Gene3D" id="3.20.20.70">
    <property type="entry name" value="Aldolase class I"/>
    <property type="match status" value="1"/>
</dbReference>
<dbReference type="PANTHER" id="PTHR30352:SF2">
    <property type="entry name" value="ANAEROBIC RIBONUCLEOSIDE-TRIPHOSPHATE REDUCTASE-ACTIVATING PROTEIN"/>
    <property type="match status" value="1"/>
</dbReference>
<sequence>MKYAQLREFDTTNGPGVRVSLFVSGCTLHCKGCFNPESWDFNAGDDFTDETVERIIGLLKRPYMSGFSVLGGDPFEEQNIGPVTELCRRVKEACPDKTIWVWTGRKYEHFKDHPIMQYIDTLVDGPYVEKLKVQEQGQYFGSTNQRVIPIKPEA</sequence>
<evidence type="ECO:0000256" key="5">
    <source>
        <dbReference type="ARBA" id="ARBA00022485"/>
    </source>
</evidence>
<dbReference type="SFLD" id="SFLDG01066">
    <property type="entry name" value="organic_radical-activating_enz"/>
    <property type="match status" value="1"/>
</dbReference>
<evidence type="ECO:0000256" key="12">
    <source>
        <dbReference type="PIRNR" id="PIRNR000368"/>
    </source>
</evidence>
<dbReference type="GO" id="GO:0046872">
    <property type="term" value="F:metal ion binding"/>
    <property type="evidence" value="ECO:0007669"/>
    <property type="project" value="UniProtKB-KW"/>
</dbReference>
<keyword evidence="9" id="KW-0408">Iron</keyword>
<name>A0A9D1IIZ0_9BURK</name>
<dbReference type="AlphaFoldDB" id="A0A9D1IIZ0"/>
<dbReference type="InterPro" id="IPR034457">
    <property type="entry name" value="Organic_radical-activating"/>
</dbReference>
<dbReference type="PIRSF" id="PIRSF000368">
    <property type="entry name" value="NrdG"/>
    <property type="match status" value="1"/>
</dbReference>
<dbReference type="InterPro" id="IPR058240">
    <property type="entry name" value="rSAM_sf"/>
</dbReference>
<dbReference type="GO" id="GO:0051539">
    <property type="term" value="F:4 iron, 4 sulfur cluster binding"/>
    <property type="evidence" value="ECO:0007669"/>
    <property type="project" value="UniProtKB-KW"/>
</dbReference>
<keyword evidence="6" id="KW-0949">S-adenosyl-L-methionine</keyword>
<dbReference type="GO" id="GO:0004748">
    <property type="term" value="F:ribonucleoside-diphosphate reductase activity, thioredoxin disulfide as acceptor"/>
    <property type="evidence" value="ECO:0007669"/>
    <property type="project" value="TreeGrafter"/>
</dbReference>
<dbReference type="SFLD" id="SFLDG01063">
    <property type="entry name" value="activating_enzymes__group_1"/>
    <property type="match status" value="1"/>
</dbReference>
<dbReference type="Proteomes" id="UP000824083">
    <property type="component" value="Unassembled WGS sequence"/>
</dbReference>
<keyword evidence="5" id="KW-0004">4Fe-4S</keyword>
<dbReference type="PROSITE" id="PS01087">
    <property type="entry name" value="RADICAL_ACTIVATING"/>
    <property type="match status" value="1"/>
</dbReference>
<comment type="cofactor">
    <cofactor evidence="1">
        <name>[4Fe-4S] cluster</name>
        <dbReference type="ChEBI" id="CHEBI:49883"/>
    </cofactor>
</comment>
<evidence type="ECO:0000256" key="10">
    <source>
        <dbReference type="ARBA" id="ARBA00023014"/>
    </source>
</evidence>
<evidence type="ECO:0000256" key="1">
    <source>
        <dbReference type="ARBA" id="ARBA00001966"/>
    </source>
</evidence>
<reference evidence="13" key="1">
    <citation type="submission" date="2020-10" db="EMBL/GenBank/DDBJ databases">
        <authorList>
            <person name="Gilroy R."/>
        </authorList>
    </citation>
    <scope>NUCLEOTIDE SEQUENCE</scope>
    <source>
        <strain evidence="13">7463</strain>
    </source>
</reference>
<evidence type="ECO:0000313" key="14">
    <source>
        <dbReference type="Proteomes" id="UP000824083"/>
    </source>
</evidence>
<protein>
    <recommendedName>
        <fullName evidence="4 12">Anaerobic ribonucleoside-triphosphate reductase-activating protein</fullName>
        <ecNumber evidence="12">1.97.1.-</ecNumber>
    </recommendedName>
</protein>
<evidence type="ECO:0000313" key="13">
    <source>
        <dbReference type="EMBL" id="HIU37893.1"/>
    </source>
</evidence>
<evidence type="ECO:0000256" key="8">
    <source>
        <dbReference type="ARBA" id="ARBA00023002"/>
    </source>
</evidence>
<evidence type="ECO:0000256" key="11">
    <source>
        <dbReference type="ARBA" id="ARBA00047365"/>
    </source>
</evidence>
<dbReference type="InterPro" id="IPR007197">
    <property type="entry name" value="rSAM"/>
</dbReference>
<evidence type="ECO:0000256" key="2">
    <source>
        <dbReference type="ARBA" id="ARBA00003852"/>
    </source>
</evidence>
<evidence type="ECO:0000256" key="4">
    <source>
        <dbReference type="ARBA" id="ARBA00014281"/>
    </source>
</evidence>
<comment type="caution">
    <text evidence="13">The sequence shown here is derived from an EMBL/GenBank/DDBJ whole genome shotgun (WGS) entry which is preliminary data.</text>
</comment>
<dbReference type="SFLD" id="SFLDS00029">
    <property type="entry name" value="Radical_SAM"/>
    <property type="match status" value="1"/>
</dbReference>
<dbReference type="PANTHER" id="PTHR30352">
    <property type="entry name" value="PYRUVATE FORMATE-LYASE-ACTIVATING ENZYME"/>
    <property type="match status" value="1"/>
</dbReference>
<keyword evidence="8 12" id="KW-0560">Oxidoreductase</keyword>
<gene>
    <name evidence="13" type="primary">nrdG</name>
    <name evidence="13" type="ORF">IAC56_06435</name>
</gene>
<accession>A0A9D1IIZ0</accession>
<dbReference type="EMBL" id="DVMY01000100">
    <property type="protein sequence ID" value="HIU37893.1"/>
    <property type="molecule type" value="Genomic_DNA"/>
</dbReference>
<dbReference type="CDD" id="cd01335">
    <property type="entry name" value="Radical_SAM"/>
    <property type="match status" value="1"/>
</dbReference>
<evidence type="ECO:0000256" key="3">
    <source>
        <dbReference type="ARBA" id="ARBA00009777"/>
    </source>
</evidence>
<organism evidence="13 14">
    <name type="scientific">Candidatus Aphodousia faecigallinarum</name>
    <dbReference type="NCBI Taxonomy" id="2840677"/>
    <lineage>
        <taxon>Bacteria</taxon>
        <taxon>Pseudomonadati</taxon>
        <taxon>Pseudomonadota</taxon>
        <taxon>Betaproteobacteria</taxon>
        <taxon>Burkholderiales</taxon>
        <taxon>Sutterellaceae</taxon>
        <taxon>Sutterellaceae incertae sedis</taxon>
        <taxon>Candidatus Aphodousia</taxon>
    </lineage>
</organism>
<dbReference type="Pfam" id="PF13353">
    <property type="entry name" value="Fer4_12"/>
    <property type="match status" value="1"/>
</dbReference>
<dbReference type="SFLD" id="SFLDF00299">
    <property type="entry name" value="anaerobic_ribonucleoside-triph"/>
    <property type="match status" value="1"/>
</dbReference>
<dbReference type="GO" id="GO:0043365">
    <property type="term" value="F:[formate-C-acetyltransferase]-activating enzyme activity"/>
    <property type="evidence" value="ECO:0007669"/>
    <property type="project" value="InterPro"/>
</dbReference>
<keyword evidence="10" id="KW-0411">Iron-sulfur</keyword>
<evidence type="ECO:0000256" key="9">
    <source>
        <dbReference type="ARBA" id="ARBA00023004"/>
    </source>
</evidence>
<evidence type="ECO:0000256" key="7">
    <source>
        <dbReference type="ARBA" id="ARBA00022723"/>
    </source>
</evidence>
<dbReference type="SUPFAM" id="SSF102114">
    <property type="entry name" value="Radical SAM enzymes"/>
    <property type="match status" value="1"/>
</dbReference>
<dbReference type="InterPro" id="IPR013785">
    <property type="entry name" value="Aldolase_TIM"/>
</dbReference>
<reference evidence="13" key="2">
    <citation type="journal article" date="2021" name="PeerJ">
        <title>Extensive microbial diversity within the chicken gut microbiome revealed by metagenomics and culture.</title>
        <authorList>
            <person name="Gilroy R."/>
            <person name="Ravi A."/>
            <person name="Getino M."/>
            <person name="Pursley I."/>
            <person name="Horton D.L."/>
            <person name="Alikhan N.F."/>
            <person name="Baker D."/>
            <person name="Gharbi K."/>
            <person name="Hall N."/>
            <person name="Watson M."/>
            <person name="Adriaenssens E.M."/>
            <person name="Foster-Nyarko E."/>
            <person name="Jarju S."/>
            <person name="Secka A."/>
            <person name="Antonio M."/>
            <person name="Oren A."/>
            <person name="Chaudhuri R.R."/>
            <person name="La Ragione R."/>
            <person name="Hildebrand F."/>
            <person name="Pallen M.J."/>
        </authorList>
    </citation>
    <scope>NUCLEOTIDE SEQUENCE</scope>
    <source>
        <strain evidence="13">7463</strain>
    </source>
</reference>
<dbReference type="InterPro" id="IPR001989">
    <property type="entry name" value="Radical_activat_CS"/>
</dbReference>
<keyword evidence="7" id="KW-0479">Metal-binding</keyword>
<comment type="function">
    <text evidence="2 12">Activation of anaerobic ribonucleoside-triphosphate reductase under anaerobic conditions by generation of an organic free radical, using S-adenosylmethionine and reduced flavodoxin as cosubstrates to produce 5'-deoxy-adenosine.</text>
</comment>
<dbReference type="EC" id="1.97.1.-" evidence="12"/>
<proteinExistence type="inferred from homology"/>